<protein>
    <submittedName>
        <fullName evidence="1">Uncharacterized protein</fullName>
    </submittedName>
</protein>
<organism evidence="1">
    <name type="scientific">Streptomyces haneummycinicus</name>
    <dbReference type="NCBI Taxonomy" id="3074435"/>
    <lineage>
        <taxon>Bacteria</taxon>
        <taxon>Bacillati</taxon>
        <taxon>Actinomycetota</taxon>
        <taxon>Actinomycetes</taxon>
        <taxon>Kitasatosporales</taxon>
        <taxon>Streptomycetaceae</taxon>
        <taxon>Streptomyces</taxon>
    </lineage>
</organism>
<proteinExistence type="predicted"/>
<dbReference type="AlphaFoldDB" id="A0AAT9HPF1"/>
<evidence type="ECO:0000313" key="1">
    <source>
        <dbReference type="EMBL" id="BFO19340.1"/>
    </source>
</evidence>
<sequence>MARSLLPFTAFLYLLMTVDSAVLHRRGRGAAWKGRTYARPDAVPDEG</sequence>
<reference evidence="1" key="1">
    <citation type="submission" date="2024-06" db="EMBL/GenBank/DDBJ databases">
        <authorList>
            <consortium name="consrtm"/>
            <person name="Uemura M."/>
            <person name="Terahara T."/>
        </authorList>
    </citation>
    <scope>NUCLEOTIDE SEQUENCE</scope>
    <source>
        <strain evidence="1">KM77-8</strain>
    </source>
</reference>
<accession>A0AAT9HPF1</accession>
<gene>
    <name evidence="1" type="ORF">SHKM778_57280</name>
</gene>
<dbReference type="EMBL" id="AP035768">
    <property type="protein sequence ID" value="BFO19340.1"/>
    <property type="molecule type" value="Genomic_DNA"/>
</dbReference>
<reference evidence="1" key="2">
    <citation type="submission" date="2024-07" db="EMBL/GenBank/DDBJ databases">
        <title>Streptomyces haneummycinica sp. nov., a new antibiotic-producing actinobacterium isolated from marine sediment.</title>
        <authorList>
            <person name="Uemura M."/>
            <person name="Hamada M."/>
            <person name="Hirano S."/>
            <person name="Kobayashi K."/>
            <person name="Ohshiro T."/>
            <person name="Kobayashi T."/>
            <person name="Terahara T."/>
        </authorList>
    </citation>
    <scope>NUCLEOTIDE SEQUENCE</scope>
    <source>
        <strain evidence="1">KM77-8</strain>
    </source>
</reference>
<name>A0AAT9HPF1_9ACTN</name>